<evidence type="ECO:0000256" key="12">
    <source>
        <dbReference type="SAM" id="SignalP"/>
    </source>
</evidence>
<dbReference type="Gene3D" id="2.40.170.20">
    <property type="entry name" value="TonB-dependent receptor, beta-barrel domain"/>
    <property type="match status" value="1"/>
</dbReference>
<evidence type="ECO:0000313" key="16">
    <source>
        <dbReference type="Proteomes" id="UP001595556"/>
    </source>
</evidence>
<dbReference type="PANTHER" id="PTHR47234">
    <property type="match status" value="1"/>
</dbReference>
<dbReference type="SUPFAM" id="SSF56935">
    <property type="entry name" value="Porins"/>
    <property type="match status" value="1"/>
</dbReference>
<evidence type="ECO:0000259" key="13">
    <source>
        <dbReference type="Pfam" id="PF00593"/>
    </source>
</evidence>
<evidence type="ECO:0000256" key="6">
    <source>
        <dbReference type="ARBA" id="ARBA00023077"/>
    </source>
</evidence>
<keyword evidence="4 10" id="KW-1134">Transmembrane beta strand</keyword>
<keyword evidence="9 10" id="KW-0998">Cell outer membrane</keyword>
<evidence type="ECO:0000256" key="7">
    <source>
        <dbReference type="ARBA" id="ARBA00023136"/>
    </source>
</evidence>
<evidence type="ECO:0000313" key="15">
    <source>
        <dbReference type="EMBL" id="MFC3148410.1"/>
    </source>
</evidence>
<keyword evidence="12" id="KW-0732">Signal</keyword>
<dbReference type="Gene3D" id="2.170.130.10">
    <property type="entry name" value="TonB-dependent receptor, plug domain"/>
    <property type="match status" value="1"/>
</dbReference>
<evidence type="ECO:0000256" key="8">
    <source>
        <dbReference type="ARBA" id="ARBA00023170"/>
    </source>
</evidence>
<gene>
    <name evidence="15" type="ORF">ACFOEN_12335</name>
</gene>
<dbReference type="PANTHER" id="PTHR47234:SF2">
    <property type="entry name" value="TONB-DEPENDENT RECEPTOR"/>
    <property type="match status" value="1"/>
</dbReference>
<name>A0ABV7H3P8_9BURK</name>
<keyword evidence="8 15" id="KW-0675">Receptor</keyword>
<dbReference type="Pfam" id="PF00593">
    <property type="entry name" value="TonB_dep_Rec_b-barrel"/>
    <property type="match status" value="1"/>
</dbReference>
<dbReference type="InterPro" id="IPR036942">
    <property type="entry name" value="Beta-barrel_TonB_sf"/>
</dbReference>
<keyword evidence="7 10" id="KW-0472">Membrane</keyword>
<proteinExistence type="inferred from homology"/>
<evidence type="ECO:0000256" key="10">
    <source>
        <dbReference type="PROSITE-ProRule" id="PRU01360"/>
    </source>
</evidence>
<organism evidence="15 16">
    <name type="scientific">Piscinibacterium candidicorallinum</name>
    <dbReference type="NCBI Taxonomy" id="1793872"/>
    <lineage>
        <taxon>Bacteria</taxon>
        <taxon>Pseudomonadati</taxon>
        <taxon>Pseudomonadota</taxon>
        <taxon>Betaproteobacteria</taxon>
        <taxon>Burkholderiales</taxon>
        <taxon>Piscinibacterium</taxon>
    </lineage>
</organism>
<sequence>MKHTCIAMVLAGAFGAPLVGAQAQTAPGTPGETQPTRIERVEVTGSNIKRTDTETAAPIQVITAEEIRRSGKQSITEVLRTLPSNATGGLNDLTGANSFSSGASTVSLRGLGSAATLVLLNGRRVAPYGLADPNFGQSAAVNLDSIPLDVVERIEVLKDGASAIYGSEAIAGVVNIILRRDFKGALLGATGSTNTKGLYNTANVNATFGVGDIAADRYNLFGNIDVYSRERVSFRDAEDFLNRPQFFNSTRYRTGQRAFSSYAPQLNLFPGFVYNPATLGESFIFTNAGAASANPCPPGLQRPGEQLCRYDIWEFQEIVPKSDRASVFTRGTIELGSAFQAFAELGFNQVKTKYVSPPQVAGDFGSWFASGPGRIVNIPEVLPPNNPSNPTGDFVAYRYRFSDVGPTGVDVKSDTVRALLGVKGSLAGWDLESALLYNENRTDAIATNQIRTSVFTQAVLNGTYNFLNPSAGSVTAAQLRVNSKDEAKSSFAIFDVKGSRELFALPGGTAAIALGAEFRREERTATPDPLKVQGEIIGYGAASAQGSRNVTSLYTELNLPVLKGLEAQVAVRSDRYSDYGSSTTPKLAATWAPNTKWKFRGSYAEGFRAPSLTEISKSSVSAFTTVEDPKLCIDGSQNECFQPIGLLIEANPNVQPEKAKTYNLGAVFEASRDVSMSLDYFWITRRNEINILDLNEILRNEDNPDPRYAGRVVRGQPAPGQTVGPIQVIRSGFFNFGRTKLRGVDLDVRVRNSLGDMGRLSSSLLLTFYDQYRIAGTASSPFVSQLGYRDYPRTRATLSTSWDYGAWTHRAAVNHLSRFKPYSAGDATAAATCSNAAPSSVYLGICEVSDFTTLDLGTEYRGIKNLTLSLSVRNATNKKPPADPLVRPANLEWHSPQGAYFTFGARYAFN</sequence>
<dbReference type="EMBL" id="JBHRTI010000007">
    <property type="protein sequence ID" value="MFC3148410.1"/>
    <property type="molecule type" value="Genomic_DNA"/>
</dbReference>
<dbReference type="InterPro" id="IPR037066">
    <property type="entry name" value="Plug_dom_sf"/>
</dbReference>
<evidence type="ECO:0000256" key="11">
    <source>
        <dbReference type="RuleBase" id="RU003357"/>
    </source>
</evidence>
<dbReference type="RefSeq" id="WP_377304363.1">
    <property type="nucleotide sequence ID" value="NZ_CP180191.1"/>
</dbReference>
<feature type="domain" description="TonB-dependent receptor-like beta-barrel" evidence="13">
    <location>
        <begin position="384"/>
        <end position="874"/>
    </location>
</feature>
<evidence type="ECO:0000259" key="14">
    <source>
        <dbReference type="Pfam" id="PF07715"/>
    </source>
</evidence>
<accession>A0ABV7H3P8</accession>
<protein>
    <submittedName>
        <fullName evidence="15">TonB-dependent receptor</fullName>
    </submittedName>
</protein>
<comment type="caution">
    <text evidence="15">The sequence shown here is derived from an EMBL/GenBank/DDBJ whole genome shotgun (WGS) entry which is preliminary data.</text>
</comment>
<dbReference type="CDD" id="cd01347">
    <property type="entry name" value="ligand_gated_channel"/>
    <property type="match status" value="1"/>
</dbReference>
<comment type="similarity">
    <text evidence="2 10 11">Belongs to the TonB-dependent receptor family.</text>
</comment>
<feature type="domain" description="TonB-dependent receptor plug" evidence="14">
    <location>
        <begin position="53"/>
        <end position="173"/>
    </location>
</feature>
<evidence type="ECO:0000256" key="5">
    <source>
        <dbReference type="ARBA" id="ARBA00022692"/>
    </source>
</evidence>
<keyword evidence="5 10" id="KW-0812">Transmembrane</keyword>
<keyword evidence="16" id="KW-1185">Reference proteome</keyword>
<reference evidence="16" key="1">
    <citation type="journal article" date="2019" name="Int. J. Syst. Evol. Microbiol.">
        <title>The Global Catalogue of Microorganisms (GCM) 10K type strain sequencing project: providing services to taxonomists for standard genome sequencing and annotation.</title>
        <authorList>
            <consortium name="The Broad Institute Genomics Platform"/>
            <consortium name="The Broad Institute Genome Sequencing Center for Infectious Disease"/>
            <person name="Wu L."/>
            <person name="Ma J."/>
        </authorList>
    </citation>
    <scope>NUCLEOTIDE SEQUENCE [LARGE SCALE GENOMIC DNA]</scope>
    <source>
        <strain evidence="16">KCTC 52168</strain>
    </source>
</reference>
<evidence type="ECO:0000256" key="9">
    <source>
        <dbReference type="ARBA" id="ARBA00023237"/>
    </source>
</evidence>
<keyword evidence="3 10" id="KW-0813">Transport</keyword>
<evidence type="ECO:0000256" key="4">
    <source>
        <dbReference type="ARBA" id="ARBA00022452"/>
    </source>
</evidence>
<comment type="subcellular location">
    <subcellularLocation>
        <location evidence="1 10">Cell outer membrane</location>
        <topology evidence="1 10">Multi-pass membrane protein</topology>
    </subcellularLocation>
</comment>
<dbReference type="InterPro" id="IPR039426">
    <property type="entry name" value="TonB-dep_rcpt-like"/>
</dbReference>
<dbReference type="InterPro" id="IPR000531">
    <property type="entry name" value="Beta-barrel_TonB"/>
</dbReference>
<dbReference type="Pfam" id="PF07715">
    <property type="entry name" value="Plug"/>
    <property type="match status" value="1"/>
</dbReference>
<evidence type="ECO:0000256" key="2">
    <source>
        <dbReference type="ARBA" id="ARBA00009810"/>
    </source>
</evidence>
<evidence type="ECO:0000256" key="1">
    <source>
        <dbReference type="ARBA" id="ARBA00004571"/>
    </source>
</evidence>
<feature type="chain" id="PRO_5045337149" evidence="12">
    <location>
        <begin position="22"/>
        <end position="910"/>
    </location>
</feature>
<dbReference type="InterPro" id="IPR012910">
    <property type="entry name" value="Plug_dom"/>
</dbReference>
<dbReference type="Proteomes" id="UP001595556">
    <property type="component" value="Unassembled WGS sequence"/>
</dbReference>
<evidence type="ECO:0000256" key="3">
    <source>
        <dbReference type="ARBA" id="ARBA00022448"/>
    </source>
</evidence>
<dbReference type="PROSITE" id="PS52016">
    <property type="entry name" value="TONB_DEPENDENT_REC_3"/>
    <property type="match status" value="1"/>
</dbReference>
<feature type="signal peptide" evidence="12">
    <location>
        <begin position="1"/>
        <end position="21"/>
    </location>
</feature>
<keyword evidence="6 11" id="KW-0798">TonB box</keyword>